<dbReference type="RefSeq" id="WP_180694345.1">
    <property type="nucleotide sequence ID" value="NZ_JACCPJ010000002.1"/>
</dbReference>
<comment type="caution">
    <text evidence="1">The sequence shown here is derived from an EMBL/GenBank/DDBJ whole genome shotgun (WGS) entry which is preliminary data.</text>
</comment>
<evidence type="ECO:0000313" key="1">
    <source>
        <dbReference type="EMBL" id="NZD61322.1"/>
    </source>
</evidence>
<evidence type="ECO:0000313" key="2">
    <source>
        <dbReference type="Proteomes" id="UP000532162"/>
    </source>
</evidence>
<protein>
    <submittedName>
        <fullName evidence="1">Uncharacterized protein</fullName>
    </submittedName>
</protein>
<dbReference type="AlphaFoldDB" id="A0A7Z0RGW1"/>
<gene>
    <name evidence="1" type="ORF">HX900_09355</name>
</gene>
<reference evidence="1 2" key="1">
    <citation type="submission" date="2020-07" db="EMBL/GenBank/DDBJ databases">
        <authorList>
            <person name="Sun Q."/>
        </authorList>
    </citation>
    <scope>NUCLEOTIDE SEQUENCE [LARGE SCALE GENOMIC DNA]</scope>
    <source>
        <strain evidence="1 2">WYCCWR 11290</strain>
    </source>
</reference>
<proteinExistence type="predicted"/>
<accession>A0A7Z0RGW1</accession>
<name>A0A7Z0RGW1_9HYPH</name>
<dbReference type="Proteomes" id="UP000532162">
    <property type="component" value="Unassembled WGS sequence"/>
</dbReference>
<sequence>MGARLRLRSSRCISQFAFLMLRILGQKPSLLMPWRELFAAGSEAEPKLAIRGYEDEKT</sequence>
<organism evidence="1 2">
    <name type="scientific">Rhizobium changzhiense</name>
    <dbReference type="NCBI Taxonomy" id="2692317"/>
    <lineage>
        <taxon>Bacteria</taxon>
        <taxon>Pseudomonadati</taxon>
        <taxon>Pseudomonadota</taxon>
        <taxon>Alphaproteobacteria</taxon>
        <taxon>Hyphomicrobiales</taxon>
        <taxon>Rhizobiaceae</taxon>
        <taxon>Rhizobium/Agrobacterium group</taxon>
        <taxon>Rhizobium</taxon>
    </lineage>
</organism>
<dbReference type="EMBL" id="JACCPJ010000002">
    <property type="protein sequence ID" value="NZD61322.1"/>
    <property type="molecule type" value="Genomic_DNA"/>
</dbReference>